<comment type="caution">
    <text evidence="1">The sequence shown here is derived from an EMBL/GenBank/DDBJ whole genome shotgun (WGS) entry which is preliminary data.</text>
</comment>
<dbReference type="Proteomes" id="UP001142393">
    <property type="component" value="Unassembled WGS sequence"/>
</dbReference>
<reference evidence="1 2" key="1">
    <citation type="journal article" date="2023" name="Proc. Natl. Acad. Sci. U.S.A.">
        <title>A global phylogenomic analysis of the shiitake genus Lentinula.</title>
        <authorList>
            <person name="Sierra-Patev S."/>
            <person name="Min B."/>
            <person name="Naranjo-Ortiz M."/>
            <person name="Looney B."/>
            <person name="Konkel Z."/>
            <person name="Slot J.C."/>
            <person name="Sakamoto Y."/>
            <person name="Steenwyk J.L."/>
            <person name="Rokas A."/>
            <person name="Carro J."/>
            <person name="Camarero S."/>
            <person name="Ferreira P."/>
            <person name="Molpeceres G."/>
            <person name="Ruiz-Duenas F.J."/>
            <person name="Serrano A."/>
            <person name="Henrissat B."/>
            <person name="Drula E."/>
            <person name="Hughes K.W."/>
            <person name="Mata J.L."/>
            <person name="Ishikawa N.K."/>
            <person name="Vargas-Isla R."/>
            <person name="Ushijima S."/>
            <person name="Smith C.A."/>
            <person name="Donoghue J."/>
            <person name="Ahrendt S."/>
            <person name="Andreopoulos W."/>
            <person name="He G."/>
            <person name="LaButti K."/>
            <person name="Lipzen A."/>
            <person name="Ng V."/>
            <person name="Riley R."/>
            <person name="Sandor L."/>
            <person name="Barry K."/>
            <person name="Martinez A.T."/>
            <person name="Xiao Y."/>
            <person name="Gibbons J.G."/>
            <person name="Terashima K."/>
            <person name="Grigoriev I.V."/>
            <person name="Hibbett D."/>
        </authorList>
    </citation>
    <scope>NUCLEOTIDE SEQUENCE [LARGE SCALE GENOMIC DNA]</scope>
    <source>
        <strain evidence="1 2">TFB7810</strain>
    </source>
</reference>
<protein>
    <submittedName>
        <fullName evidence="1">Uncharacterized protein</fullName>
    </submittedName>
</protein>
<proteinExistence type="predicted"/>
<sequence>MINWPARVYWCLEFNVLVFLSGTAARLICYHWQIVLATSPIWWRLCSWMTGLVLDLGMNNDTGLHKSRWRLTLTMVERLLSLSCTFQPLARPFSRWSILRACLTDHSLSTRYCCAATIRAHSILKMKYSCSFSRISITKFTIHQIHDHVNSLIIDGPLGDPCY</sequence>
<name>A0A9W8TTJ2_9AGAR</name>
<evidence type="ECO:0000313" key="2">
    <source>
        <dbReference type="Proteomes" id="UP001142393"/>
    </source>
</evidence>
<dbReference type="EMBL" id="JANVFU010000017">
    <property type="protein sequence ID" value="KAJ3739639.1"/>
    <property type="molecule type" value="Genomic_DNA"/>
</dbReference>
<evidence type="ECO:0000313" key="1">
    <source>
        <dbReference type="EMBL" id="KAJ3739639.1"/>
    </source>
</evidence>
<keyword evidence="2" id="KW-1185">Reference proteome</keyword>
<organism evidence="1 2">
    <name type="scientific">Lentinula detonsa</name>
    <dbReference type="NCBI Taxonomy" id="2804962"/>
    <lineage>
        <taxon>Eukaryota</taxon>
        <taxon>Fungi</taxon>
        <taxon>Dikarya</taxon>
        <taxon>Basidiomycota</taxon>
        <taxon>Agaricomycotina</taxon>
        <taxon>Agaricomycetes</taxon>
        <taxon>Agaricomycetidae</taxon>
        <taxon>Agaricales</taxon>
        <taxon>Marasmiineae</taxon>
        <taxon>Omphalotaceae</taxon>
        <taxon>Lentinula</taxon>
    </lineage>
</organism>
<gene>
    <name evidence="1" type="ORF">DFH05DRAFT_481752</name>
</gene>
<dbReference type="AlphaFoldDB" id="A0A9W8TTJ2"/>
<accession>A0A9W8TTJ2</accession>